<comment type="subcellular location">
    <subcellularLocation>
        <location evidence="1">Mitochondrion</location>
    </subcellularLocation>
</comment>
<dbReference type="InterPro" id="IPR039131">
    <property type="entry name" value="NDUFAF1"/>
</dbReference>
<dbReference type="PANTHER" id="PTHR13194:SF18">
    <property type="entry name" value="COMPLEX I INTERMEDIATE-ASSOCIATED PROTEIN 30, MITOCHONDRIAL"/>
    <property type="match status" value="1"/>
</dbReference>
<comment type="similarity">
    <text evidence="2">Belongs to the CIA30 family.</text>
</comment>
<dbReference type="Pfam" id="PF08547">
    <property type="entry name" value="CIA30"/>
    <property type="match status" value="1"/>
</dbReference>
<evidence type="ECO:0000256" key="2">
    <source>
        <dbReference type="ARBA" id="ARBA00007884"/>
    </source>
</evidence>
<dbReference type="GO" id="GO:0005739">
    <property type="term" value="C:mitochondrion"/>
    <property type="evidence" value="ECO:0007669"/>
    <property type="project" value="UniProtKB-SubCell"/>
</dbReference>
<protein>
    <recommendedName>
        <fullName evidence="5">NADH:ubiquinone oxidoreductase intermediate-associated protein 30 domain-containing protein</fullName>
    </recommendedName>
</protein>
<dbReference type="OMA" id="KRTGYAN"/>
<dbReference type="InterPro" id="IPR008979">
    <property type="entry name" value="Galactose-bd-like_sf"/>
</dbReference>
<evidence type="ECO:0000313" key="7">
    <source>
        <dbReference type="Proteomes" id="UP000005408"/>
    </source>
</evidence>
<dbReference type="PANTHER" id="PTHR13194">
    <property type="entry name" value="COMPLEX I INTERMEDIATE-ASSOCIATED PROTEIN 30"/>
    <property type="match status" value="1"/>
</dbReference>
<proteinExistence type="inferred from homology"/>
<evidence type="ECO:0000256" key="3">
    <source>
        <dbReference type="ARBA" id="ARBA00023128"/>
    </source>
</evidence>
<dbReference type="EnsemblMetazoa" id="G13613.4">
    <property type="protein sequence ID" value="G13613.4:cds"/>
    <property type="gene ID" value="G13613"/>
</dbReference>
<dbReference type="GO" id="GO:0032981">
    <property type="term" value="P:mitochondrial respiratory chain complex I assembly"/>
    <property type="evidence" value="ECO:0007669"/>
    <property type="project" value="TreeGrafter"/>
</dbReference>
<dbReference type="EnsemblMetazoa" id="G13613.1">
    <property type="protein sequence ID" value="G13613.1:cds"/>
    <property type="gene ID" value="G13613"/>
</dbReference>
<evidence type="ECO:0000256" key="4">
    <source>
        <dbReference type="ARBA" id="ARBA00023186"/>
    </source>
</evidence>
<dbReference type="SUPFAM" id="SSF49785">
    <property type="entry name" value="Galactose-binding domain-like"/>
    <property type="match status" value="1"/>
</dbReference>
<dbReference type="OrthoDB" id="42561at2759"/>
<dbReference type="GO" id="GO:0006120">
    <property type="term" value="P:mitochondrial electron transport, NADH to ubiquinone"/>
    <property type="evidence" value="ECO:0007669"/>
    <property type="project" value="TreeGrafter"/>
</dbReference>
<dbReference type="EnsemblMetazoa" id="G13613.6">
    <property type="protein sequence ID" value="G13613.6:cds"/>
    <property type="gene ID" value="G13613"/>
</dbReference>
<dbReference type="AlphaFoldDB" id="A0A8W8ID49"/>
<reference evidence="6" key="1">
    <citation type="submission" date="2022-08" db="UniProtKB">
        <authorList>
            <consortium name="EnsemblMetazoa"/>
        </authorList>
    </citation>
    <scope>IDENTIFICATION</scope>
    <source>
        <strain evidence="6">05x7-T-G4-1.051#20</strain>
    </source>
</reference>
<evidence type="ECO:0000256" key="1">
    <source>
        <dbReference type="ARBA" id="ARBA00004173"/>
    </source>
</evidence>
<dbReference type="EnsemblMetazoa" id="G13613.11">
    <property type="protein sequence ID" value="G13613.11:cds"/>
    <property type="gene ID" value="G13613"/>
</dbReference>
<dbReference type="Proteomes" id="UP000005408">
    <property type="component" value="Unassembled WGS sequence"/>
</dbReference>
<evidence type="ECO:0000313" key="6">
    <source>
        <dbReference type="EnsemblMetazoa" id="G13613.9:cds"/>
    </source>
</evidence>
<dbReference type="InterPro" id="IPR013857">
    <property type="entry name" value="NADH-UbQ_OxRdtase-assoc_prot30"/>
</dbReference>
<accession>A0A8W8ID49</accession>
<feature type="domain" description="NADH:ubiquinone oxidoreductase intermediate-associated protein 30" evidence="5">
    <location>
        <begin position="38"/>
        <end position="216"/>
    </location>
</feature>
<name>A0A8W8ID49_MAGGI</name>
<organism evidence="6 7">
    <name type="scientific">Magallana gigas</name>
    <name type="common">Pacific oyster</name>
    <name type="synonym">Crassostrea gigas</name>
    <dbReference type="NCBI Taxonomy" id="29159"/>
    <lineage>
        <taxon>Eukaryota</taxon>
        <taxon>Metazoa</taxon>
        <taxon>Spiralia</taxon>
        <taxon>Lophotrochozoa</taxon>
        <taxon>Mollusca</taxon>
        <taxon>Bivalvia</taxon>
        <taxon>Autobranchia</taxon>
        <taxon>Pteriomorphia</taxon>
        <taxon>Ostreida</taxon>
        <taxon>Ostreoidea</taxon>
        <taxon>Ostreidae</taxon>
        <taxon>Magallana</taxon>
    </lineage>
</organism>
<dbReference type="EnsemblMetazoa" id="G13613.9">
    <property type="protein sequence ID" value="G13613.9:cds"/>
    <property type="gene ID" value="G13613"/>
</dbReference>
<dbReference type="EnsemblMetazoa" id="G13613.3">
    <property type="protein sequence ID" value="G13613.3:cds"/>
    <property type="gene ID" value="G13613"/>
</dbReference>
<keyword evidence="3" id="KW-0496">Mitochondrion</keyword>
<dbReference type="GO" id="GO:0051082">
    <property type="term" value="F:unfolded protein binding"/>
    <property type="evidence" value="ECO:0007669"/>
    <property type="project" value="TreeGrafter"/>
</dbReference>
<keyword evidence="4" id="KW-0143">Chaperone</keyword>
<keyword evidence="7" id="KW-1185">Reference proteome</keyword>
<sequence>MDERQFSKGFHKDRFICPGNSYVCNKIPVFHGEFNYFWKFDSERKLEDWVVTSDSDNKQGFTRAFLALSRNKRALFYGNLCTDVPKDGELTRTGYCQLRSPVNPSASQTYNWSDFTHLVIRMRGDGRTYGLGLQKNYKRTHRLDFAMGLTANDQFHYPMFTRGGPYWQTVKIPFSKFYLSHKGIVQDKQAPVETSEIGFFCINLMDNVDGPFHLEIDYIALLNDQNHKEEHAYERYSLEDHVVNVY</sequence>
<dbReference type="EnsemblMetazoa" id="G13613.2">
    <property type="protein sequence ID" value="G13613.2:cds"/>
    <property type="gene ID" value="G13613"/>
</dbReference>
<evidence type="ECO:0000259" key="5">
    <source>
        <dbReference type="Pfam" id="PF08547"/>
    </source>
</evidence>